<keyword evidence="2" id="KW-1185">Reference proteome</keyword>
<name>A0A016T965_9BILA</name>
<comment type="caution">
    <text evidence="1">The sequence shown here is derived from an EMBL/GenBank/DDBJ whole genome shotgun (WGS) entry which is preliminary data.</text>
</comment>
<dbReference type="EMBL" id="JARK01001460">
    <property type="protein sequence ID" value="EYB99144.1"/>
    <property type="molecule type" value="Genomic_DNA"/>
</dbReference>
<evidence type="ECO:0000313" key="1">
    <source>
        <dbReference type="EMBL" id="EYB99144.1"/>
    </source>
</evidence>
<organism evidence="1 2">
    <name type="scientific">Ancylostoma ceylanicum</name>
    <dbReference type="NCBI Taxonomy" id="53326"/>
    <lineage>
        <taxon>Eukaryota</taxon>
        <taxon>Metazoa</taxon>
        <taxon>Ecdysozoa</taxon>
        <taxon>Nematoda</taxon>
        <taxon>Chromadorea</taxon>
        <taxon>Rhabditida</taxon>
        <taxon>Rhabditina</taxon>
        <taxon>Rhabditomorpha</taxon>
        <taxon>Strongyloidea</taxon>
        <taxon>Ancylostomatidae</taxon>
        <taxon>Ancylostomatinae</taxon>
        <taxon>Ancylostoma</taxon>
    </lineage>
</organism>
<evidence type="ECO:0000313" key="2">
    <source>
        <dbReference type="Proteomes" id="UP000024635"/>
    </source>
</evidence>
<accession>A0A016T965</accession>
<gene>
    <name evidence="1" type="primary">Acey_s0124.g1183</name>
    <name evidence="1" type="ORF">Y032_0124g1183</name>
</gene>
<dbReference type="Proteomes" id="UP000024635">
    <property type="component" value="Unassembled WGS sequence"/>
</dbReference>
<dbReference type="AlphaFoldDB" id="A0A016T965"/>
<proteinExistence type="predicted"/>
<sequence length="131" mass="15056">MKIELKTRLSVEKFLEFKFGGNWPLPVARSSRGFSPAYFLDFDFLGNPGNDWKEHFLLFKKRMSSRIHFEDFITAACGAIKATVPRAPLDRSDRFATETFPKSESRLEDTLNLSLFEGEKSGAMHDFLVEK</sequence>
<protein>
    <submittedName>
        <fullName evidence="1">Uncharacterized protein</fullName>
    </submittedName>
</protein>
<reference evidence="2" key="1">
    <citation type="journal article" date="2015" name="Nat. Genet.">
        <title>The genome and transcriptome of the zoonotic hookworm Ancylostoma ceylanicum identify infection-specific gene families.</title>
        <authorList>
            <person name="Schwarz E.M."/>
            <person name="Hu Y."/>
            <person name="Antoshechkin I."/>
            <person name="Miller M.M."/>
            <person name="Sternberg P.W."/>
            <person name="Aroian R.V."/>
        </authorList>
    </citation>
    <scope>NUCLEOTIDE SEQUENCE</scope>
    <source>
        <strain evidence="2">HY135</strain>
    </source>
</reference>